<evidence type="ECO:0000256" key="4">
    <source>
        <dbReference type="ARBA" id="ARBA00022806"/>
    </source>
</evidence>
<feature type="region of interest" description="Disordered" evidence="11">
    <location>
        <begin position="238"/>
        <end position="259"/>
    </location>
</feature>
<name>A0A7J6WHP5_THATH</name>
<comment type="catalytic activity">
    <reaction evidence="7">
        <text>Couples ATP hydrolysis with the unwinding of duplex DNA by translocating in the 3'-5' direction.</text>
        <dbReference type="EC" id="5.6.2.4"/>
    </reaction>
</comment>
<dbReference type="Gene3D" id="3.40.50.300">
    <property type="entry name" value="P-loop containing nucleotide triphosphate hydrolases"/>
    <property type="match status" value="2"/>
</dbReference>
<dbReference type="Pfam" id="PF00580">
    <property type="entry name" value="UvrD-helicase"/>
    <property type="match status" value="1"/>
</dbReference>
<dbReference type="InterPro" id="IPR000212">
    <property type="entry name" value="DNA_helicase_UvrD/REP"/>
</dbReference>
<evidence type="ECO:0000259" key="13">
    <source>
        <dbReference type="PROSITE" id="PS51217"/>
    </source>
</evidence>
<dbReference type="InterPro" id="IPR027417">
    <property type="entry name" value="P-loop_NTPase"/>
</dbReference>
<dbReference type="GO" id="GO:0003677">
    <property type="term" value="F:DNA binding"/>
    <property type="evidence" value="ECO:0007669"/>
    <property type="project" value="InterPro"/>
</dbReference>
<dbReference type="PROSITE" id="PS51198">
    <property type="entry name" value="UVRD_HELICASE_ATP_BIND"/>
    <property type="match status" value="1"/>
</dbReference>
<dbReference type="AlphaFoldDB" id="A0A7J6WHP5"/>
<keyword evidence="3 10" id="KW-0378">Hydrolase</keyword>
<evidence type="ECO:0000256" key="8">
    <source>
        <dbReference type="ARBA" id="ARBA00034808"/>
    </source>
</evidence>
<evidence type="ECO:0000256" key="10">
    <source>
        <dbReference type="PROSITE-ProRule" id="PRU00560"/>
    </source>
</evidence>
<evidence type="ECO:0000256" key="3">
    <source>
        <dbReference type="ARBA" id="ARBA00022801"/>
    </source>
</evidence>
<dbReference type="PROSITE" id="PS51217">
    <property type="entry name" value="UVRD_HELICASE_CTER"/>
    <property type="match status" value="1"/>
</dbReference>
<comment type="caution">
    <text evidence="14">The sequence shown here is derived from an EMBL/GenBank/DDBJ whole genome shotgun (WGS) entry which is preliminary data.</text>
</comment>
<evidence type="ECO:0000256" key="7">
    <source>
        <dbReference type="ARBA" id="ARBA00034617"/>
    </source>
</evidence>
<sequence>MNKENVFQKQEEITEEQKARISQKFRAAKALLARKRPYHVALISDHHNLKVPLTDVQLNVASSVPSKFDRCPKEINSVERRQIHLKDANKNGLNRVPLHEVQKNTPSLIPSKCSRVNSIRSCPERISRKRIDDYVSYGSRIVESSVENKYASALTSTLTKKCDFTEGILKKNDSDTVSYGSGMVEAPSTDGFLPNSFVTPMRQSECTNLSGAFSLAADLDEEFDESVLQEIDALCEERSAKKSEQKDATRTDPSGGIRCIENGGVDTTSVEFVNVNNVSENGGTLQVRDRLDGSAEGSGNIQVTSIAGFPKAYSDYLQSLNDQQKEAACSDISTPLMIVAGPGSGKTSTMVGRVLMLLNEGIGPTNILAMTFTTAAASEMRDRIGAVAGKDVAKQLTISTFHSFCLQLCRTHADKLGRTSEFLIYGHGQQRRAIIEAVRLLESKKITGENFDASKLDRYDDMSCGQYFKDKSKKWQKFVTQAKASGKTPVECRQTGDEIGATILENYEDILRSCNALDYHDLISCSVTLLTDFPGVCEESRDLWKAMVIDEFQDTSAMQYTLLRILASHNRITIVGDEDQSIFSFNGADVSGFDSFRKDFPNHTEIKLTKNYRSTRYIVEAASSLIHNNVNRCKIKQAITDNCSGYKLTVKECHNEDAQCAFVVDKILESTSGDSDARNTFGSTAILYRRQVSGKVFQTAFRNRKIPFNVHGVAFYRKKITKAIMAMLRTTLPGCDDGAFRLTFKAILSCEKEEKKKMIDYIDKLSTIRKCSFISIARDVFSAKISGTFKRNQLSQGRKVLSTLDIISKLVLREQSISAVITSVANMLPQKYLLEQRAVTDVDGGKLLNEDNDLRSVLQYLLDDVSNFLANHFSITKMEENSLLEEKGCTNALKAFIDYISVRESENFRSRRQDNKDSVTLTTIHQSKGLEWDTVFIVKANDTEIPLLHEYNGVVNGNGTSLEEERRLLYVAMTRARKKLYILYVMVDSNWQLLQPSRFLKEIPNHLREVQSELTGMELQNMNKDHSRVKVEINDAAQRPEALVDVKTDTSTVQADETVPSEPVEMLEAYNGDTFLKRFNVEDRAMISHLFHQWARKKAFEDPKRLLDKIGFVIEERLRIKTQKHKDVLRSLKSCLSSAEAFQYAQNILRWEKLPAEKRAHLMREKQEHFQRLRIENAMGSSEATSKQIAYLQSLGCTVVPTSRLQASRLIEQYKSL</sequence>
<keyword evidence="4 10" id="KW-0347">Helicase</keyword>
<dbReference type="InterPro" id="IPR014017">
    <property type="entry name" value="DNA_helicase_UvrD-like_C"/>
</dbReference>
<evidence type="ECO:0000256" key="2">
    <source>
        <dbReference type="ARBA" id="ARBA00022741"/>
    </source>
</evidence>
<dbReference type="GO" id="GO:0005524">
    <property type="term" value="F:ATP binding"/>
    <property type="evidence" value="ECO:0007669"/>
    <property type="project" value="UniProtKB-UniRule"/>
</dbReference>
<dbReference type="Pfam" id="PF13361">
    <property type="entry name" value="UvrD_C"/>
    <property type="match status" value="1"/>
</dbReference>
<dbReference type="InterPro" id="IPR014016">
    <property type="entry name" value="UvrD-like_ATP-bd"/>
</dbReference>
<dbReference type="EMBL" id="JABWDY010016644">
    <property type="protein sequence ID" value="KAF5195955.1"/>
    <property type="molecule type" value="Genomic_DNA"/>
</dbReference>
<dbReference type="CDD" id="cd17932">
    <property type="entry name" value="DEXQc_UvrD"/>
    <property type="match status" value="1"/>
</dbReference>
<dbReference type="SUPFAM" id="SSF52540">
    <property type="entry name" value="P-loop containing nucleoside triphosphate hydrolases"/>
    <property type="match status" value="1"/>
</dbReference>
<reference evidence="14 15" key="1">
    <citation type="submission" date="2020-06" db="EMBL/GenBank/DDBJ databases">
        <title>Transcriptomic and genomic resources for Thalictrum thalictroides and T. hernandezii: Facilitating candidate gene discovery in an emerging model plant lineage.</title>
        <authorList>
            <person name="Arias T."/>
            <person name="Riano-Pachon D.M."/>
            <person name="Di Stilio V.S."/>
        </authorList>
    </citation>
    <scope>NUCLEOTIDE SEQUENCE [LARGE SCALE GENOMIC DNA]</scope>
    <source>
        <strain evidence="15">cv. WT478/WT964</strain>
        <tissue evidence="14">Leaves</tissue>
    </source>
</reference>
<evidence type="ECO:0000256" key="9">
    <source>
        <dbReference type="ARBA" id="ARBA00048988"/>
    </source>
</evidence>
<dbReference type="OrthoDB" id="1470711at2759"/>
<dbReference type="GO" id="GO:0043138">
    <property type="term" value="F:3'-5' DNA helicase activity"/>
    <property type="evidence" value="ECO:0007669"/>
    <property type="project" value="UniProtKB-EC"/>
</dbReference>
<dbReference type="EC" id="5.6.2.4" evidence="8"/>
<dbReference type="Gene3D" id="1.10.486.10">
    <property type="entry name" value="PCRA, domain 4"/>
    <property type="match status" value="1"/>
</dbReference>
<dbReference type="GO" id="GO:0005634">
    <property type="term" value="C:nucleus"/>
    <property type="evidence" value="ECO:0007669"/>
    <property type="project" value="TreeGrafter"/>
</dbReference>
<organism evidence="14 15">
    <name type="scientific">Thalictrum thalictroides</name>
    <name type="common">Rue-anemone</name>
    <name type="synonym">Anemone thalictroides</name>
    <dbReference type="NCBI Taxonomy" id="46969"/>
    <lineage>
        <taxon>Eukaryota</taxon>
        <taxon>Viridiplantae</taxon>
        <taxon>Streptophyta</taxon>
        <taxon>Embryophyta</taxon>
        <taxon>Tracheophyta</taxon>
        <taxon>Spermatophyta</taxon>
        <taxon>Magnoliopsida</taxon>
        <taxon>Ranunculales</taxon>
        <taxon>Ranunculaceae</taxon>
        <taxon>Thalictroideae</taxon>
        <taxon>Thalictrum</taxon>
    </lineage>
</organism>
<accession>A0A7J6WHP5</accession>
<dbReference type="InterPro" id="IPR013986">
    <property type="entry name" value="DExx_box_DNA_helicase_dom_sf"/>
</dbReference>
<evidence type="ECO:0000256" key="11">
    <source>
        <dbReference type="SAM" id="MobiDB-lite"/>
    </source>
</evidence>
<keyword evidence="5 10" id="KW-0067">ATP-binding</keyword>
<keyword evidence="2 10" id="KW-0547">Nucleotide-binding</keyword>
<protein>
    <recommendedName>
        <fullName evidence="8">DNA 3'-5' helicase</fullName>
        <ecNumber evidence="8">5.6.2.4</ecNumber>
    </recommendedName>
</protein>
<proteinExistence type="inferred from homology"/>
<evidence type="ECO:0000256" key="1">
    <source>
        <dbReference type="ARBA" id="ARBA00009922"/>
    </source>
</evidence>
<evidence type="ECO:0000256" key="5">
    <source>
        <dbReference type="ARBA" id="ARBA00022840"/>
    </source>
</evidence>
<evidence type="ECO:0000313" key="15">
    <source>
        <dbReference type="Proteomes" id="UP000554482"/>
    </source>
</evidence>
<dbReference type="PANTHER" id="PTHR11070:SF61">
    <property type="entry name" value="DNA 3'-5' HELICASE"/>
    <property type="match status" value="1"/>
</dbReference>
<feature type="compositionally biased region" description="Basic and acidic residues" evidence="11">
    <location>
        <begin position="238"/>
        <end position="250"/>
    </location>
</feature>
<dbReference type="PANTHER" id="PTHR11070">
    <property type="entry name" value="UVRD / RECB / PCRA DNA HELICASE FAMILY MEMBER"/>
    <property type="match status" value="1"/>
</dbReference>
<evidence type="ECO:0000259" key="12">
    <source>
        <dbReference type="PROSITE" id="PS51198"/>
    </source>
</evidence>
<feature type="domain" description="UvrD-like helicase C-terminal" evidence="13">
    <location>
        <begin position="616"/>
        <end position="929"/>
    </location>
</feature>
<dbReference type="CDD" id="cd18807">
    <property type="entry name" value="SF1_C_UvrD"/>
    <property type="match status" value="1"/>
</dbReference>
<feature type="binding site" evidence="10">
    <location>
        <begin position="340"/>
        <end position="347"/>
    </location>
    <ligand>
        <name>ATP</name>
        <dbReference type="ChEBI" id="CHEBI:30616"/>
    </ligand>
</feature>
<keyword evidence="15" id="KW-1185">Reference proteome</keyword>
<dbReference type="GO" id="GO:0000725">
    <property type="term" value="P:recombinational repair"/>
    <property type="evidence" value="ECO:0007669"/>
    <property type="project" value="TreeGrafter"/>
</dbReference>
<evidence type="ECO:0000256" key="6">
    <source>
        <dbReference type="ARBA" id="ARBA00023235"/>
    </source>
</evidence>
<feature type="domain" description="UvrD-like helicase ATP-binding" evidence="12">
    <location>
        <begin position="319"/>
        <end position="615"/>
    </location>
</feature>
<comment type="catalytic activity">
    <reaction evidence="9">
        <text>ATP + H2O = ADP + phosphate + H(+)</text>
        <dbReference type="Rhea" id="RHEA:13065"/>
        <dbReference type="ChEBI" id="CHEBI:15377"/>
        <dbReference type="ChEBI" id="CHEBI:15378"/>
        <dbReference type="ChEBI" id="CHEBI:30616"/>
        <dbReference type="ChEBI" id="CHEBI:43474"/>
        <dbReference type="ChEBI" id="CHEBI:456216"/>
        <dbReference type="EC" id="5.6.2.4"/>
    </reaction>
</comment>
<keyword evidence="6" id="KW-0413">Isomerase</keyword>
<evidence type="ECO:0000313" key="14">
    <source>
        <dbReference type="EMBL" id="KAF5195955.1"/>
    </source>
</evidence>
<dbReference type="FunFam" id="1.10.10.160:FF:000007">
    <property type="entry name" value="p-loop containing nucleoside triphosphate hydrolase superfamily protein"/>
    <property type="match status" value="1"/>
</dbReference>
<dbReference type="Proteomes" id="UP000554482">
    <property type="component" value="Unassembled WGS sequence"/>
</dbReference>
<gene>
    <name evidence="14" type="ORF">FRX31_014451</name>
</gene>
<dbReference type="GO" id="GO:0016787">
    <property type="term" value="F:hydrolase activity"/>
    <property type="evidence" value="ECO:0007669"/>
    <property type="project" value="UniProtKB-UniRule"/>
</dbReference>
<dbReference type="Gene3D" id="1.10.10.160">
    <property type="match status" value="1"/>
</dbReference>
<comment type="similarity">
    <text evidence="1">Belongs to the helicase family. UvrD subfamily.</text>
</comment>